<dbReference type="EMBL" id="VTXP01000009">
    <property type="protein sequence ID" value="NOJ24336.1"/>
    <property type="molecule type" value="Genomic_DNA"/>
</dbReference>
<accession>A0AAE5EPU0</accession>
<dbReference type="Proteomes" id="UP000576645">
    <property type="component" value="Unassembled WGS sequence"/>
</dbReference>
<proteinExistence type="predicted"/>
<evidence type="ECO:0000256" key="1">
    <source>
        <dbReference type="SAM" id="MobiDB-lite"/>
    </source>
</evidence>
<name>A0AAE5EPU0_9VIBR</name>
<protein>
    <submittedName>
        <fullName evidence="2">Uncharacterized protein</fullName>
    </submittedName>
</protein>
<evidence type="ECO:0000313" key="2">
    <source>
        <dbReference type="EMBL" id="NOJ24336.1"/>
    </source>
</evidence>
<reference evidence="2 3" key="1">
    <citation type="submission" date="2019-09" db="EMBL/GenBank/DDBJ databases">
        <title>Draft genome sequencing and comparative genomics of hatchery-associated Vibrios.</title>
        <authorList>
            <person name="Kehlet-Delgado H."/>
            <person name="Mueller R.S."/>
        </authorList>
    </citation>
    <scope>NUCLEOTIDE SEQUENCE [LARGE SCALE GENOMIC DNA]</scope>
    <source>
        <strain evidence="2 3">09-121-3</strain>
    </source>
</reference>
<comment type="caution">
    <text evidence="2">The sequence shown here is derived from an EMBL/GenBank/DDBJ whole genome shotgun (WGS) entry which is preliminary data.</text>
</comment>
<gene>
    <name evidence="2" type="ORF">F0238_16515</name>
</gene>
<evidence type="ECO:0000313" key="3">
    <source>
        <dbReference type="Proteomes" id="UP000576645"/>
    </source>
</evidence>
<sequence length="86" mass="9761">MCRKALSLSSTSGRKKNARHKPGKVPEQKDPDPLSMGQSLRLFNYVLYQSVVKLWKPVYWETPAVQLALVFFDNQCCVCTTKTKAV</sequence>
<feature type="region of interest" description="Disordered" evidence="1">
    <location>
        <begin position="1"/>
        <end position="35"/>
    </location>
</feature>
<dbReference type="AlphaFoldDB" id="A0AAE5EPU0"/>
<feature type="compositionally biased region" description="Basic residues" evidence="1">
    <location>
        <begin position="13"/>
        <end position="23"/>
    </location>
</feature>
<organism evidence="2 3">
    <name type="scientific">Vibrio coralliilyticus</name>
    <dbReference type="NCBI Taxonomy" id="190893"/>
    <lineage>
        <taxon>Bacteria</taxon>
        <taxon>Pseudomonadati</taxon>
        <taxon>Pseudomonadota</taxon>
        <taxon>Gammaproteobacteria</taxon>
        <taxon>Vibrionales</taxon>
        <taxon>Vibrionaceae</taxon>
        <taxon>Vibrio</taxon>
    </lineage>
</organism>